<evidence type="ECO:0000313" key="1">
    <source>
        <dbReference type="EMBL" id="GIQ92708.1"/>
    </source>
</evidence>
<proteinExistence type="predicted"/>
<name>A0A9K3DER8_9EUKA</name>
<accession>A0A9K3DER8</accession>
<gene>
    <name evidence="1" type="ORF">KIPB_016633</name>
</gene>
<sequence length="62" mass="6250">SDAEDPVAAGVAREAEVRQIVGSASLPPSFVQAVQAGLDKLAGPGVLLAVRSSIDEDGMEDS</sequence>
<dbReference type="EMBL" id="BDIP01010327">
    <property type="protein sequence ID" value="GIQ92708.1"/>
    <property type="molecule type" value="Genomic_DNA"/>
</dbReference>
<dbReference type="Proteomes" id="UP000265618">
    <property type="component" value="Unassembled WGS sequence"/>
</dbReference>
<dbReference type="Gene3D" id="3.30.1490.20">
    <property type="entry name" value="ATP-grasp fold, A domain"/>
    <property type="match status" value="1"/>
</dbReference>
<protein>
    <submittedName>
        <fullName evidence="1">Uncharacterized protein</fullName>
    </submittedName>
</protein>
<comment type="caution">
    <text evidence="1">The sequence shown here is derived from an EMBL/GenBank/DDBJ whole genome shotgun (WGS) entry which is preliminary data.</text>
</comment>
<evidence type="ECO:0000313" key="2">
    <source>
        <dbReference type="Proteomes" id="UP000265618"/>
    </source>
</evidence>
<dbReference type="InterPro" id="IPR013815">
    <property type="entry name" value="ATP_grasp_subdomain_1"/>
</dbReference>
<organism evidence="1 2">
    <name type="scientific">Kipferlia bialata</name>
    <dbReference type="NCBI Taxonomy" id="797122"/>
    <lineage>
        <taxon>Eukaryota</taxon>
        <taxon>Metamonada</taxon>
        <taxon>Carpediemonas-like organisms</taxon>
        <taxon>Kipferlia</taxon>
    </lineage>
</organism>
<dbReference type="AlphaFoldDB" id="A0A9K3DER8"/>
<dbReference type="GO" id="GO:0005524">
    <property type="term" value="F:ATP binding"/>
    <property type="evidence" value="ECO:0007669"/>
    <property type="project" value="InterPro"/>
</dbReference>
<reference evidence="1 2" key="1">
    <citation type="journal article" date="2018" name="PLoS ONE">
        <title>The draft genome of Kipferlia bialata reveals reductive genome evolution in fornicate parasites.</title>
        <authorList>
            <person name="Tanifuji G."/>
            <person name="Takabayashi S."/>
            <person name="Kume K."/>
            <person name="Takagi M."/>
            <person name="Nakayama T."/>
            <person name="Kamikawa R."/>
            <person name="Inagaki Y."/>
            <person name="Hashimoto T."/>
        </authorList>
    </citation>
    <scope>NUCLEOTIDE SEQUENCE [LARGE SCALE GENOMIC DNA]</scope>
    <source>
        <strain evidence="1">NY0173</strain>
    </source>
</reference>
<keyword evidence="2" id="KW-1185">Reference proteome</keyword>
<feature type="non-terminal residue" evidence="1">
    <location>
        <position position="1"/>
    </location>
</feature>